<sequence length="261" mass="29519">MVATHTFTCISALSHMHYMPMFSGEGFTGENRVQRKAEGLRSSFARRNLKGREHDTRFAGVIVQWTENNNYLFQIQLNASPSQADTLFTLILIVPFKQKARKKNDGSSCSVLTKKDLASRYKAPFPIYTTKEGERFKHLTESSFTGKSSFNARNAGNKWIKDESILYLCYALFGRVEAPKVQTKDLFLLESVLQGKTVEIIGLMFDTLYNTSRHHGNITLGISSMAPILTYAAQMPIPPYRAQPTDTFKYMDGAFLKKLDS</sequence>
<accession>A0A067JIV1</accession>
<protein>
    <submittedName>
        <fullName evidence="1">Uncharacterized protein</fullName>
    </submittedName>
</protein>
<dbReference type="Proteomes" id="UP000027138">
    <property type="component" value="Unassembled WGS sequence"/>
</dbReference>
<gene>
    <name evidence="1" type="ORF">JCGZ_00063</name>
</gene>
<dbReference type="OrthoDB" id="1112236at2759"/>
<evidence type="ECO:0000313" key="2">
    <source>
        <dbReference type="Proteomes" id="UP000027138"/>
    </source>
</evidence>
<dbReference type="EMBL" id="KK915176">
    <property type="protein sequence ID" value="KDP23901.1"/>
    <property type="molecule type" value="Genomic_DNA"/>
</dbReference>
<evidence type="ECO:0000313" key="1">
    <source>
        <dbReference type="EMBL" id="KDP23901.1"/>
    </source>
</evidence>
<dbReference type="AlphaFoldDB" id="A0A067JIV1"/>
<reference evidence="1 2" key="1">
    <citation type="journal article" date="2014" name="PLoS ONE">
        <title>Global Analysis of Gene Expression Profiles in Physic Nut (Jatropha curcas L.) Seedlings Exposed to Salt Stress.</title>
        <authorList>
            <person name="Zhang L."/>
            <person name="Zhang C."/>
            <person name="Wu P."/>
            <person name="Chen Y."/>
            <person name="Li M."/>
            <person name="Jiang H."/>
            <person name="Wu G."/>
        </authorList>
    </citation>
    <scope>NUCLEOTIDE SEQUENCE [LARGE SCALE GENOMIC DNA]</scope>
    <source>
        <strain evidence="2">cv. GZQX0401</strain>
        <tissue evidence="1">Young leaves</tissue>
    </source>
</reference>
<keyword evidence="2" id="KW-1185">Reference proteome</keyword>
<proteinExistence type="predicted"/>
<name>A0A067JIV1_JATCU</name>
<organism evidence="1 2">
    <name type="scientific">Jatropha curcas</name>
    <name type="common">Barbados nut</name>
    <dbReference type="NCBI Taxonomy" id="180498"/>
    <lineage>
        <taxon>Eukaryota</taxon>
        <taxon>Viridiplantae</taxon>
        <taxon>Streptophyta</taxon>
        <taxon>Embryophyta</taxon>
        <taxon>Tracheophyta</taxon>
        <taxon>Spermatophyta</taxon>
        <taxon>Magnoliopsida</taxon>
        <taxon>eudicotyledons</taxon>
        <taxon>Gunneridae</taxon>
        <taxon>Pentapetalae</taxon>
        <taxon>rosids</taxon>
        <taxon>fabids</taxon>
        <taxon>Malpighiales</taxon>
        <taxon>Euphorbiaceae</taxon>
        <taxon>Crotonoideae</taxon>
        <taxon>Jatropheae</taxon>
        <taxon>Jatropha</taxon>
    </lineage>
</organism>